<proteinExistence type="predicted"/>
<feature type="domain" description="Reverse transcriptase/retrotransposon-derived protein RNase H-like" evidence="2">
    <location>
        <begin position="54"/>
        <end position="117"/>
    </location>
</feature>
<dbReference type="InterPro" id="IPR043128">
    <property type="entry name" value="Rev_trsase/Diguanyl_cyclase"/>
</dbReference>
<dbReference type="Proteomes" id="UP000321947">
    <property type="component" value="Unassembled WGS sequence"/>
</dbReference>
<dbReference type="SUPFAM" id="SSF56672">
    <property type="entry name" value="DNA/RNA polymerases"/>
    <property type="match status" value="1"/>
</dbReference>
<feature type="compositionally biased region" description="Basic residues" evidence="1">
    <location>
        <begin position="124"/>
        <end position="135"/>
    </location>
</feature>
<dbReference type="PANTHER" id="PTHR33064">
    <property type="entry name" value="POL PROTEIN"/>
    <property type="match status" value="1"/>
</dbReference>
<evidence type="ECO:0000259" key="2">
    <source>
        <dbReference type="Pfam" id="PF17919"/>
    </source>
</evidence>
<dbReference type="AlphaFoldDB" id="A0A5D3BKR0"/>
<dbReference type="InterPro" id="IPR041577">
    <property type="entry name" value="RT_RNaseH_2"/>
</dbReference>
<sequence length="156" mass="18282">MDEEKIEIITNWQTLKSIKEVQVFIGLTSYYRKFIKNFSYITTPTTDCLKKGLWVKYQQDNFEVIKLKLSSHPVLKLLIFDNPFEDAMDACGAEIEVVLSQGGHPVEFFSEKVEHPKGTDTRTRRTKTKKRKGRGRGRFLTLRNREGRLRLMILKK</sequence>
<organism evidence="3 4">
    <name type="scientific">Cucumis melo var. makuwa</name>
    <name type="common">Oriental melon</name>
    <dbReference type="NCBI Taxonomy" id="1194695"/>
    <lineage>
        <taxon>Eukaryota</taxon>
        <taxon>Viridiplantae</taxon>
        <taxon>Streptophyta</taxon>
        <taxon>Embryophyta</taxon>
        <taxon>Tracheophyta</taxon>
        <taxon>Spermatophyta</taxon>
        <taxon>Magnoliopsida</taxon>
        <taxon>eudicotyledons</taxon>
        <taxon>Gunneridae</taxon>
        <taxon>Pentapetalae</taxon>
        <taxon>rosids</taxon>
        <taxon>fabids</taxon>
        <taxon>Cucurbitales</taxon>
        <taxon>Cucurbitaceae</taxon>
        <taxon>Benincaseae</taxon>
        <taxon>Cucumis</taxon>
    </lineage>
</organism>
<evidence type="ECO:0000313" key="3">
    <source>
        <dbReference type="EMBL" id="TYK00343.1"/>
    </source>
</evidence>
<evidence type="ECO:0000256" key="1">
    <source>
        <dbReference type="SAM" id="MobiDB-lite"/>
    </source>
</evidence>
<dbReference type="EMBL" id="SSTD01016830">
    <property type="protein sequence ID" value="TYK00343.1"/>
    <property type="molecule type" value="Genomic_DNA"/>
</dbReference>
<accession>A0A5D3BKR0</accession>
<dbReference type="Pfam" id="PF17919">
    <property type="entry name" value="RT_RNaseH_2"/>
    <property type="match status" value="1"/>
</dbReference>
<dbReference type="InterPro" id="IPR043502">
    <property type="entry name" value="DNA/RNA_pol_sf"/>
</dbReference>
<reference evidence="3 4" key="1">
    <citation type="submission" date="2019-08" db="EMBL/GenBank/DDBJ databases">
        <title>Draft genome sequences of two oriental melons (Cucumis melo L. var makuwa).</title>
        <authorList>
            <person name="Kwon S.-Y."/>
        </authorList>
    </citation>
    <scope>NUCLEOTIDE SEQUENCE [LARGE SCALE GENOMIC DNA]</scope>
    <source>
        <strain evidence="4">cv. Chang Bougi</strain>
        <tissue evidence="3">Leaf</tissue>
    </source>
</reference>
<gene>
    <name evidence="3" type="ORF">E5676_scaffold1112G00010</name>
</gene>
<name>A0A5D3BKR0_CUCMM</name>
<dbReference type="Gene3D" id="3.30.70.270">
    <property type="match status" value="1"/>
</dbReference>
<protein>
    <submittedName>
        <fullName evidence="3">Retrovirus-related Pol polyprotein from transposon 17.6</fullName>
    </submittedName>
</protein>
<feature type="region of interest" description="Disordered" evidence="1">
    <location>
        <begin position="115"/>
        <end position="135"/>
    </location>
</feature>
<dbReference type="InterPro" id="IPR051320">
    <property type="entry name" value="Viral_Replic_Matur_Polypro"/>
</dbReference>
<evidence type="ECO:0000313" key="4">
    <source>
        <dbReference type="Proteomes" id="UP000321947"/>
    </source>
</evidence>
<dbReference type="PANTHER" id="PTHR33064:SF37">
    <property type="entry name" value="RIBONUCLEASE H"/>
    <property type="match status" value="1"/>
</dbReference>
<comment type="caution">
    <text evidence="3">The sequence shown here is derived from an EMBL/GenBank/DDBJ whole genome shotgun (WGS) entry which is preliminary data.</text>
</comment>